<keyword evidence="4 14" id="KW-0679">Respiratory chain</keyword>
<dbReference type="Gene3D" id="2.60.40.420">
    <property type="entry name" value="Cupredoxins - blue copper proteins"/>
    <property type="match status" value="1"/>
</dbReference>
<dbReference type="PANTHER" id="PTHR22888">
    <property type="entry name" value="CYTOCHROME C OXIDASE, SUBUNIT II"/>
    <property type="match status" value="1"/>
</dbReference>
<evidence type="ECO:0000256" key="8">
    <source>
        <dbReference type="ARBA" id="ARBA00022982"/>
    </source>
</evidence>
<keyword evidence="10 15" id="KW-0186">Copper</keyword>
<comment type="catalytic activity">
    <reaction evidence="13 15">
        <text>4 Fe(II)-[cytochrome c] + O2 + 8 H(+)(in) = 4 Fe(III)-[cytochrome c] + 2 H2O + 4 H(+)(out)</text>
        <dbReference type="Rhea" id="RHEA:11436"/>
        <dbReference type="Rhea" id="RHEA-COMP:10350"/>
        <dbReference type="Rhea" id="RHEA-COMP:14399"/>
        <dbReference type="ChEBI" id="CHEBI:15377"/>
        <dbReference type="ChEBI" id="CHEBI:15378"/>
        <dbReference type="ChEBI" id="CHEBI:15379"/>
        <dbReference type="ChEBI" id="CHEBI:29033"/>
        <dbReference type="ChEBI" id="CHEBI:29034"/>
        <dbReference type="EC" id="7.1.1.9"/>
    </reaction>
</comment>
<evidence type="ECO:0000256" key="1">
    <source>
        <dbReference type="ARBA" id="ARBA00004141"/>
    </source>
</evidence>
<feature type="transmembrane region" description="Helical" evidence="17">
    <location>
        <begin position="92"/>
        <end position="110"/>
    </location>
</feature>
<dbReference type="InterPro" id="IPR001505">
    <property type="entry name" value="Copper_CuA"/>
</dbReference>
<keyword evidence="21" id="KW-1185">Reference proteome</keyword>
<dbReference type="AlphaFoldDB" id="B0C0A3"/>
<dbReference type="InterPro" id="IPR045187">
    <property type="entry name" value="CcO_II"/>
</dbReference>
<keyword evidence="7" id="KW-1278">Translocase</keyword>
<evidence type="ECO:0000313" key="21">
    <source>
        <dbReference type="Proteomes" id="UP000000268"/>
    </source>
</evidence>
<dbReference type="HOGENOM" id="CLU_036876_4_2_3"/>
<dbReference type="eggNOG" id="COG1622">
    <property type="taxonomic scope" value="Bacteria"/>
</dbReference>
<sequence length="328" mass="35454">MKVPTAILTLIIGILITLASLWVSQNNDLLLPIAAASEAAEIDRLFASMMAIATGLFLIVQGALLYSLFAFRRKSDDQTDAEPVHGNVPLEIVWTAIPAMLVLWLGIYSFDVYQSIDSVGTMGSHNMAHQHGDMERVADADAATMVTDQGQMPSGALSQAVATETVEPLQVNVDGLQYAWLFTYPDTGIISGELHLPANRPVTLNISARDVIHAFWVPEFRLKQDAVPGQVTHLNFQPTKEGVYPVICAELCGAYHGAMKTRSIVHSGAEYQAWVDSQLVANTSRETVAQSVTKSPLEHHAAAMGMPHHLPDSHQSDLAQAAHSPSAS</sequence>
<gene>
    <name evidence="20" type="primary">coxB</name>
    <name evidence="20" type="ordered locus">AM1_4621</name>
</gene>
<comment type="cofactor">
    <cofactor evidence="15">
        <name>Cu cation</name>
        <dbReference type="ChEBI" id="CHEBI:23378"/>
    </cofactor>
    <text evidence="15">Binds a copper A center.</text>
</comment>
<evidence type="ECO:0000256" key="16">
    <source>
        <dbReference type="SAM" id="MobiDB-lite"/>
    </source>
</evidence>
<dbReference type="EMBL" id="CP000828">
    <property type="protein sequence ID" value="ABW29595.1"/>
    <property type="molecule type" value="Genomic_DNA"/>
</dbReference>
<dbReference type="STRING" id="329726.AM1_4621"/>
<keyword evidence="11 17" id="KW-0472">Membrane</keyword>
<evidence type="ECO:0000256" key="6">
    <source>
        <dbReference type="ARBA" id="ARBA00022723"/>
    </source>
</evidence>
<organism evidence="20 21">
    <name type="scientific">Acaryochloris marina (strain MBIC 11017)</name>
    <dbReference type="NCBI Taxonomy" id="329726"/>
    <lineage>
        <taxon>Bacteria</taxon>
        <taxon>Bacillati</taxon>
        <taxon>Cyanobacteriota</taxon>
        <taxon>Cyanophyceae</taxon>
        <taxon>Acaryochloridales</taxon>
        <taxon>Acaryochloridaceae</taxon>
        <taxon>Acaryochloris</taxon>
    </lineage>
</organism>
<dbReference type="GO" id="GO:0042773">
    <property type="term" value="P:ATP synthesis coupled electron transport"/>
    <property type="evidence" value="ECO:0007669"/>
    <property type="project" value="TreeGrafter"/>
</dbReference>
<dbReference type="PRINTS" id="PR01166">
    <property type="entry name" value="CYCOXIDASEII"/>
</dbReference>
<evidence type="ECO:0000256" key="7">
    <source>
        <dbReference type="ARBA" id="ARBA00022967"/>
    </source>
</evidence>
<evidence type="ECO:0000256" key="2">
    <source>
        <dbReference type="ARBA" id="ARBA00007866"/>
    </source>
</evidence>
<dbReference type="InterPro" id="IPR036257">
    <property type="entry name" value="Cyt_c_oxidase_su2_TM_sf"/>
</dbReference>
<reference evidence="20 21" key="1">
    <citation type="journal article" date="2008" name="Proc. Natl. Acad. Sci. U.S.A.">
        <title>Niche adaptation and genome expansion in the chlorophyll d-producing cyanobacterium Acaryochloris marina.</title>
        <authorList>
            <person name="Swingley W.D."/>
            <person name="Chen M."/>
            <person name="Cheung P.C."/>
            <person name="Conrad A.L."/>
            <person name="Dejesa L.C."/>
            <person name="Hao J."/>
            <person name="Honchak B.M."/>
            <person name="Karbach L.E."/>
            <person name="Kurdoglu A."/>
            <person name="Lahiri S."/>
            <person name="Mastrian S.D."/>
            <person name="Miyashita H."/>
            <person name="Page L."/>
            <person name="Ramakrishna P."/>
            <person name="Satoh S."/>
            <person name="Sattley W.M."/>
            <person name="Shimada Y."/>
            <person name="Taylor H.L."/>
            <person name="Tomo T."/>
            <person name="Tsuchiya T."/>
            <person name="Wang Z.T."/>
            <person name="Raymond J."/>
            <person name="Mimuro M."/>
            <person name="Blankenship R.E."/>
            <person name="Touchman J.W."/>
        </authorList>
    </citation>
    <scope>NUCLEOTIDE SEQUENCE [LARGE SCALE GENOMIC DNA]</scope>
    <source>
        <strain evidence="21">MBIC 11017</strain>
    </source>
</reference>
<dbReference type="RefSeq" id="WP_012164898.1">
    <property type="nucleotide sequence ID" value="NC_009925.1"/>
</dbReference>
<accession>B0C0A3</accession>
<dbReference type="GO" id="GO:0004129">
    <property type="term" value="F:cytochrome-c oxidase activity"/>
    <property type="evidence" value="ECO:0007669"/>
    <property type="project" value="UniProtKB-EC"/>
</dbReference>
<evidence type="ECO:0000256" key="3">
    <source>
        <dbReference type="ARBA" id="ARBA00022448"/>
    </source>
</evidence>
<dbReference type="PANTHER" id="PTHR22888:SF9">
    <property type="entry name" value="CYTOCHROME C OXIDASE SUBUNIT 2"/>
    <property type="match status" value="1"/>
</dbReference>
<evidence type="ECO:0000256" key="4">
    <source>
        <dbReference type="ARBA" id="ARBA00022660"/>
    </source>
</evidence>
<dbReference type="CDD" id="cd13919">
    <property type="entry name" value="CuRO_HCO_II_like_5"/>
    <property type="match status" value="1"/>
</dbReference>
<evidence type="ECO:0000256" key="17">
    <source>
        <dbReference type="SAM" id="Phobius"/>
    </source>
</evidence>
<dbReference type="PROSITE" id="PS00078">
    <property type="entry name" value="COX2"/>
    <property type="match status" value="1"/>
</dbReference>
<evidence type="ECO:0000256" key="11">
    <source>
        <dbReference type="ARBA" id="ARBA00023136"/>
    </source>
</evidence>
<dbReference type="OrthoDB" id="9781261at2"/>
<comment type="function">
    <text evidence="12 15">Subunits I and II form the functional core of the enzyme complex. Electrons originating in cytochrome c are transferred via heme a and Cu(A) to the binuclear center formed by heme a3 and Cu(B).</text>
</comment>
<dbReference type="InterPro" id="IPR008972">
    <property type="entry name" value="Cupredoxin"/>
</dbReference>
<dbReference type="PROSITE" id="PS50857">
    <property type="entry name" value="COX2_CUA"/>
    <property type="match status" value="1"/>
</dbReference>
<dbReference type="SUPFAM" id="SSF81464">
    <property type="entry name" value="Cytochrome c oxidase subunit II-like, transmembrane region"/>
    <property type="match status" value="1"/>
</dbReference>
<dbReference type="Pfam" id="PF02790">
    <property type="entry name" value="COX2_TM"/>
    <property type="match status" value="1"/>
</dbReference>
<evidence type="ECO:0000256" key="13">
    <source>
        <dbReference type="ARBA" id="ARBA00047816"/>
    </source>
</evidence>
<dbReference type="KEGG" id="amr:AM1_4621"/>
<evidence type="ECO:0000256" key="15">
    <source>
        <dbReference type="RuleBase" id="RU004024"/>
    </source>
</evidence>
<dbReference type="InterPro" id="IPR011759">
    <property type="entry name" value="Cyt_c_oxidase_su2_TM_dom"/>
</dbReference>
<keyword evidence="8 14" id="KW-0249">Electron transport</keyword>
<comment type="similarity">
    <text evidence="2 14">Belongs to the cytochrome c oxidase subunit 2 family.</text>
</comment>
<dbReference type="Pfam" id="PF00116">
    <property type="entry name" value="COX2"/>
    <property type="match status" value="1"/>
</dbReference>
<dbReference type="FunFam" id="1.10.287.90:FF:000013">
    <property type="entry name" value="Cytochrome c oxidase subunit 2"/>
    <property type="match status" value="1"/>
</dbReference>
<proteinExistence type="inferred from homology"/>
<keyword evidence="6 15" id="KW-0479">Metal-binding</keyword>
<evidence type="ECO:0000256" key="14">
    <source>
        <dbReference type="RuleBase" id="RU000456"/>
    </source>
</evidence>
<name>B0C0A3_ACAM1</name>
<dbReference type="InterPro" id="IPR002429">
    <property type="entry name" value="CcO_II-like_C"/>
</dbReference>
<dbReference type="Gene3D" id="1.10.287.90">
    <property type="match status" value="1"/>
</dbReference>
<feature type="region of interest" description="Disordered" evidence="16">
    <location>
        <begin position="305"/>
        <end position="328"/>
    </location>
</feature>
<dbReference type="GO" id="GO:0005886">
    <property type="term" value="C:plasma membrane"/>
    <property type="evidence" value="ECO:0007669"/>
    <property type="project" value="UniProtKB-SubCell"/>
</dbReference>
<evidence type="ECO:0000259" key="19">
    <source>
        <dbReference type="PROSITE" id="PS50999"/>
    </source>
</evidence>
<evidence type="ECO:0000256" key="12">
    <source>
        <dbReference type="ARBA" id="ARBA00024688"/>
    </source>
</evidence>
<evidence type="ECO:0000256" key="10">
    <source>
        <dbReference type="ARBA" id="ARBA00023008"/>
    </source>
</evidence>
<evidence type="ECO:0000259" key="18">
    <source>
        <dbReference type="PROSITE" id="PS50857"/>
    </source>
</evidence>
<dbReference type="GO" id="GO:0005507">
    <property type="term" value="F:copper ion binding"/>
    <property type="evidence" value="ECO:0007669"/>
    <property type="project" value="InterPro"/>
</dbReference>
<protein>
    <recommendedName>
        <fullName evidence="15">Cytochrome c oxidase subunit 2</fullName>
        <ecNumber evidence="15">7.1.1.9</ecNumber>
    </recommendedName>
</protein>
<dbReference type="Proteomes" id="UP000000268">
    <property type="component" value="Chromosome"/>
</dbReference>
<keyword evidence="3 14" id="KW-0813">Transport</keyword>
<comment type="subcellular location">
    <subcellularLocation>
        <location evidence="14">Cell membrane</location>
        <topology evidence="14">Multi-pass membrane protein</topology>
    </subcellularLocation>
    <subcellularLocation>
        <location evidence="1">Membrane</location>
        <topology evidence="1">Multi-pass membrane protein</topology>
    </subcellularLocation>
</comment>
<keyword evidence="9 17" id="KW-1133">Transmembrane helix</keyword>
<evidence type="ECO:0000256" key="5">
    <source>
        <dbReference type="ARBA" id="ARBA00022692"/>
    </source>
</evidence>
<feature type="domain" description="Cytochrome oxidase subunit II copper A binding" evidence="18">
    <location>
        <begin position="166"/>
        <end position="277"/>
    </location>
</feature>
<evidence type="ECO:0000256" key="9">
    <source>
        <dbReference type="ARBA" id="ARBA00022989"/>
    </source>
</evidence>
<evidence type="ECO:0000313" key="20">
    <source>
        <dbReference type="EMBL" id="ABW29595.1"/>
    </source>
</evidence>
<keyword evidence="5 14" id="KW-0812">Transmembrane</keyword>
<feature type="domain" description="Cytochrome oxidase subunit II transmembrane region profile" evidence="19">
    <location>
        <begin position="23"/>
        <end position="120"/>
    </location>
</feature>
<dbReference type="SUPFAM" id="SSF49503">
    <property type="entry name" value="Cupredoxins"/>
    <property type="match status" value="1"/>
</dbReference>
<dbReference type="PROSITE" id="PS50999">
    <property type="entry name" value="COX2_TM"/>
    <property type="match status" value="1"/>
</dbReference>
<dbReference type="EC" id="7.1.1.9" evidence="15"/>
<feature type="transmembrane region" description="Helical" evidence="17">
    <location>
        <begin position="49"/>
        <end position="71"/>
    </location>
</feature>